<proteinExistence type="predicted"/>
<protein>
    <submittedName>
        <fullName evidence="2">Uncharacterized protein</fullName>
    </submittedName>
</protein>
<dbReference type="RefSeq" id="WP_280157010.1">
    <property type="nucleotide sequence ID" value="NZ_FQYO01000001.1"/>
</dbReference>
<reference evidence="2 3" key="1">
    <citation type="submission" date="2016-11" db="EMBL/GenBank/DDBJ databases">
        <authorList>
            <person name="Jaros S."/>
            <person name="Januszkiewicz K."/>
            <person name="Wedrychowicz H."/>
        </authorList>
    </citation>
    <scope>NUCLEOTIDE SEQUENCE [LARGE SCALE GENOMIC DNA]</scope>
    <source>
        <strain evidence="2 3">DSM 100565</strain>
    </source>
</reference>
<name>A0A1M6A1G2_9RHOB</name>
<keyword evidence="1" id="KW-0812">Transmembrane</keyword>
<evidence type="ECO:0000313" key="2">
    <source>
        <dbReference type="EMBL" id="SHI30013.1"/>
    </source>
</evidence>
<accession>A0A1M6A1G2</accession>
<dbReference type="Proteomes" id="UP000184292">
    <property type="component" value="Unassembled WGS sequence"/>
</dbReference>
<gene>
    <name evidence="2" type="ORF">SAMN05444417_0132</name>
</gene>
<keyword evidence="3" id="KW-1185">Reference proteome</keyword>
<dbReference type="AlphaFoldDB" id="A0A1M6A1G2"/>
<evidence type="ECO:0000313" key="3">
    <source>
        <dbReference type="Proteomes" id="UP000184292"/>
    </source>
</evidence>
<evidence type="ECO:0000256" key="1">
    <source>
        <dbReference type="SAM" id="Phobius"/>
    </source>
</evidence>
<keyword evidence="1" id="KW-0472">Membrane</keyword>
<sequence length="40" mass="4436">MQTIATETRRIAFLMSLNWDRVAAIGVLYASLCFAGWMAG</sequence>
<feature type="transmembrane region" description="Helical" evidence="1">
    <location>
        <begin position="21"/>
        <end position="39"/>
    </location>
</feature>
<dbReference type="STRING" id="1447782.SAMN05444417_0132"/>
<keyword evidence="1" id="KW-1133">Transmembrane helix</keyword>
<organism evidence="2 3">
    <name type="scientific">Wenxinia saemankumensis</name>
    <dbReference type="NCBI Taxonomy" id="1447782"/>
    <lineage>
        <taxon>Bacteria</taxon>
        <taxon>Pseudomonadati</taxon>
        <taxon>Pseudomonadota</taxon>
        <taxon>Alphaproteobacteria</taxon>
        <taxon>Rhodobacterales</taxon>
        <taxon>Roseobacteraceae</taxon>
        <taxon>Wenxinia</taxon>
    </lineage>
</organism>
<dbReference type="EMBL" id="FQYO01000001">
    <property type="protein sequence ID" value="SHI30013.1"/>
    <property type="molecule type" value="Genomic_DNA"/>
</dbReference>